<organism evidence="8 9">
    <name type="scientific">Malus domestica</name>
    <name type="common">Apple</name>
    <name type="synonym">Pyrus malus</name>
    <dbReference type="NCBI Taxonomy" id="3750"/>
    <lineage>
        <taxon>Eukaryota</taxon>
        <taxon>Viridiplantae</taxon>
        <taxon>Streptophyta</taxon>
        <taxon>Embryophyta</taxon>
        <taxon>Tracheophyta</taxon>
        <taxon>Spermatophyta</taxon>
        <taxon>Magnoliopsida</taxon>
        <taxon>eudicotyledons</taxon>
        <taxon>Gunneridae</taxon>
        <taxon>Pentapetalae</taxon>
        <taxon>rosids</taxon>
        <taxon>fabids</taxon>
        <taxon>Rosales</taxon>
        <taxon>Rosaceae</taxon>
        <taxon>Amygdaloideae</taxon>
        <taxon>Maleae</taxon>
        <taxon>Malus</taxon>
    </lineage>
</organism>
<name>A0A498I3A2_MALDO</name>
<evidence type="ECO:0000256" key="3">
    <source>
        <dbReference type="ARBA" id="ARBA00023125"/>
    </source>
</evidence>
<protein>
    <recommendedName>
        <fullName evidence="7">MADS-box domain-containing protein</fullName>
    </recommendedName>
</protein>
<keyword evidence="3" id="KW-0238">DNA-binding</keyword>
<dbReference type="SUPFAM" id="SSF55455">
    <property type="entry name" value="SRF-like"/>
    <property type="match status" value="1"/>
</dbReference>
<evidence type="ECO:0000256" key="1">
    <source>
        <dbReference type="ARBA" id="ARBA00004123"/>
    </source>
</evidence>
<reference evidence="8 9" key="1">
    <citation type="submission" date="2018-10" db="EMBL/GenBank/DDBJ databases">
        <title>A high-quality apple genome assembly.</title>
        <authorList>
            <person name="Hu J."/>
        </authorList>
    </citation>
    <scope>NUCLEOTIDE SEQUENCE [LARGE SCALE GENOMIC DNA]</scope>
    <source>
        <strain evidence="9">cv. HFTH1</strain>
        <tissue evidence="8">Young leaf</tissue>
    </source>
</reference>
<gene>
    <name evidence="8" type="ORF">DVH24_019542</name>
</gene>
<evidence type="ECO:0000313" key="8">
    <source>
        <dbReference type="EMBL" id="RXH76654.1"/>
    </source>
</evidence>
<evidence type="ECO:0000256" key="6">
    <source>
        <dbReference type="SAM" id="MobiDB-lite"/>
    </source>
</evidence>
<keyword evidence="4" id="KW-0804">Transcription</keyword>
<keyword evidence="2" id="KW-0805">Transcription regulation</keyword>
<dbReference type="InterPro" id="IPR036879">
    <property type="entry name" value="TF_MADSbox_sf"/>
</dbReference>
<dbReference type="Proteomes" id="UP000290289">
    <property type="component" value="Chromosome 14"/>
</dbReference>
<comment type="subcellular location">
    <subcellularLocation>
        <location evidence="1">Nucleus</location>
    </subcellularLocation>
</comment>
<dbReference type="AlphaFoldDB" id="A0A498I3A2"/>
<evidence type="ECO:0000256" key="4">
    <source>
        <dbReference type="ARBA" id="ARBA00023163"/>
    </source>
</evidence>
<dbReference type="STRING" id="3750.A0A498I3A2"/>
<evidence type="ECO:0000313" key="9">
    <source>
        <dbReference type="Proteomes" id="UP000290289"/>
    </source>
</evidence>
<evidence type="ECO:0000256" key="2">
    <source>
        <dbReference type="ARBA" id="ARBA00023015"/>
    </source>
</evidence>
<comment type="caution">
    <text evidence="8">The sequence shown here is derived from an EMBL/GenBank/DDBJ whole genome shotgun (WGS) entry which is preliminary data.</text>
</comment>
<dbReference type="PANTHER" id="PTHR48019">
    <property type="entry name" value="SERUM RESPONSE FACTOR HOMOLOG"/>
    <property type="match status" value="1"/>
</dbReference>
<dbReference type="PROSITE" id="PS50066">
    <property type="entry name" value="MADS_BOX_2"/>
    <property type="match status" value="1"/>
</dbReference>
<sequence length="177" mass="19743">MGRVKLKIKGLENTNGRQATYAKRKNGIMKKANELSILCDIDIVLLMFSPIGKPSLCNGEGRKEGTGKEGRKEGRNGRRSNGEGRKEGIRRLLNITNLSLSANGPPIHFRIGPLKFQSRSWVLEQVVLRVKPNGHTCSTSPVLCCPRARLENSPHVRGRVEKESHIDEMRDLACAYK</sequence>
<evidence type="ECO:0000256" key="5">
    <source>
        <dbReference type="ARBA" id="ARBA00023242"/>
    </source>
</evidence>
<dbReference type="GO" id="GO:0005634">
    <property type="term" value="C:nucleus"/>
    <property type="evidence" value="ECO:0007669"/>
    <property type="project" value="UniProtKB-SubCell"/>
</dbReference>
<dbReference type="EMBL" id="RDQH01000340">
    <property type="protein sequence ID" value="RXH76654.1"/>
    <property type="molecule type" value="Genomic_DNA"/>
</dbReference>
<dbReference type="PRINTS" id="PR00404">
    <property type="entry name" value="MADSDOMAIN"/>
</dbReference>
<keyword evidence="9" id="KW-1185">Reference proteome</keyword>
<accession>A0A498I3A2</accession>
<dbReference type="GO" id="GO:0046983">
    <property type="term" value="F:protein dimerization activity"/>
    <property type="evidence" value="ECO:0007669"/>
    <property type="project" value="InterPro"/>
</dbReference>
<feature type="region of interest" description="Disordered" evidence="6">
    <location>
        <begin position="57"/>
        <end position="87"/>
    </location>
</feature>
<dbReference type="CDD" id="cd00120">
    <property type="entry name" value="MADS"/>
    <property type="match status" value="1"/>
</dbReference>
<proteinExistence type="predicted"/>
<dbReference type="Pfam" id="PF00319">
    <property type="entry name" value="SRF-TF"/>
    <property type="match status" value="1"/>
</dbReference>
<dbReference type="Gene3D" id="3.40.1810.10">
    <property type="entry name" value="Transcription factor, MADS-box"/>
    <property type="match status" value="1"/>
</dbReference>
<dbReference type="InterPro" id="IPR050142">
    <property type="entry name" value="MADS-box/MEF2_TF"/>
</dbReference>
<dbReference type="InterPro" id="IPR002100">
    <property type="entry name" value="TF_MADSbox"/>
</dbReference>
<feature type="domain" description="MADS-box" evidence="7">
    <location>
        <begin position="1"/>
        <end position="53"/>
    </location>
</feature>
<evidence type="ECO:0000259" key="7">
    <source>
        <dbReference type="PROSITE" id="PS50066"/>
    </source>
</evidence>
<keyword evidence="5" id="KW-0539">Nucleus</keyword>
<dbReference type="GO" id="GO:0003677">
    <property type="term" value="F:DNA binding"/>
    <property type="evidence" value="ECO:0007669"/>
    <property type="project" value="UniProtKB-KW"/>
</dbReference>
<dbReference type="SMART" id="SM00432">
    <property type="entry name" value="MADS"/>
    <property type="match status" value="1"/>
</dbReference>
<feature type="compositionally biased region" description="Basic and acidic residues" evidence="6">
    <location>
        <begin position="60"/>
        <end position="87"/>
    </location>
</feature>